<evidence type="ECO:0000313" key="14">
    <source>
        <dbReference type="EMBL" id="KAK5082901.1"/>
    </source>
</evidence>
<dbReference type="FunFam" id="3.40.50.720:FF:000158">
    <property type="entry name" value="Zinc-binding alcohol dehydrogenase"/>
    <property type="match status" value="1"/>
</dbReference>
<dbReference type="PROSITE" id="PS00059">
    <property type="entry name" value="ADH_ZINC"/>
    <property type="match status" value="1"/>
</dbReference>
<feature type="domain" description="Alcohol dehydrogenase-like N-terminal" evidence="13">
    <location>
        <begin position="37"/>
        <end position="144"/>
    </location>
</feature>
<evidence type="ECO:0000256" key="8">
    <source>
        <dbReference type="ARBA" id="ARBA00023002"/>
    </source>
</evidence>
<gene>
    <name evidence="14" type="ORF">LTR05_006782</name>
</gene>
<evidence type="ECO:0000256" key="3">
    <source>
        <dbReference type="ARBA" id="ARBA00011738"/>
    </source>
</evidence>
<dbReference type="EMBL" id="JAVRRJ010000007">
    <property type="protein sequence ID" value="KAK5082901.1"/>
    <property type="molecule type" value="Genomic_DNA"/>
</dbReference>
<dbReference type="Pfam" id="PF00107">
    <property type="entry name" value="ADH_zinc_N"/>
    <property type="match status" value="1"/>
</dbReference>
<dbReference type="GO" id="GO:0006066">
    <property type="term" value="P:alcohol metabolic process"/>
    <property type="evidence" value="ECO:0007669"/>
    <property type="project" value="UniProtKB-ARBA"/>
</dbReference>
<dbReference type="Gene3D" id="3.90.180.10">
    <property type="entry name" value="Medium-chain alcohol dehydrogenases, catalytic domain"/>
    <property type="match status" value="1"/>
</dbReference>
<comment type="caution">
    <text evidence="14">The sequence shown here is derived from an EMBL/GenBank/DDBJ whole genome shotgun (WGS) entry which is preliminary data.</text>
</comment>
<dbReference type="GO" id="GO:0008106">
    <property type="term" value="F:alcohol dehydrogenase (NADP+) activity"/>
    <property type="evidence" value="ECO:0007669"/>
    <property type="project" value="UniProtKB-EC"/>
</dbReference>
<reference evidence="14 15" key="1">
    <citation type="submission" date="2023-08" db="EMBL/GenBank/DDBJ databases">
        <title>Black Yeasts Isolated from many extreme environments.</title>
        <authorList>
            <person name="Coleine C."/>
            <person name="Stajich J.E."/>
            <person name="Selbmann L."/>
        </authorList>
    </citation>
    <scope>NUCLEOTIDE SEQUENCE [LARGE SCALE GENOMIC DNA]</scope>
    <source>
        <strain evidence="14 15">CCFEE 5910</strain>
    </source>
</reference>
<accession>A0AAN7SWZ6</accession>
<evidence type="ECO:0000256" key="2">
    <source>
        <dbReference type="ARBA" id="ARBA00008072"/>
    </source>
</evidence>
<evidence type="ECO:0000256" key="4">
    <source>
        <dbReference type="ARBA" id="ARBA00022553"/>
    </source>
</evidence>
<keyword evidence="15" id="KW-1185">Reference proteome</keyword>
<feature type="domain" description="Alcohol dehydrogenase-like C-terminal" evidence="12">
    <location>
        <begin position="183"/>
        <end position="310"/>
    </location>
</feature>
<dbReference type="SUPFAM" id="SSF51735">
    <property type="entry name" value="NAD(P)-binding Rossmann-fold domains"/>
    <property type="match status" value="1"/>
</dbReference>
<comment type="subunit">
    <text evidence="3">Homodimer.</text>
</comment>
<keyword evidence="8" id="KW-0560">Oxidoreductase</keyword>
<dbReference type="GO" id="GO:0008270">
    <property type="term" value="F:zinc ion binding"/>
    <property type="evidence" value="ECO:0007669"/>
    <property type="project" value="InterPro"/>
</dbReference>
<proteinExistence type="inferred from homology"/>
<evidence type="ECO:0000256" key="6">
    <source>
        <dbReference type="ARBA" id="ARBA00022833"/>
    </source>
</evidence>
<dbReference type="Pfam" id="PF08240">
    <property type="entry name" value="ADH_N"/>
    <property type="match status" value="1"/>
</dbReference>
<evidence type="ECO:0000256" key="10">
    <source>
        <dbReference type="ARBA" id="ARBA00050997"/>
    </source>
</evidence>
<evidence type="ECO:0000256" key="9">
    <source>
        <dbReference type="ARBA" id="ARBA00024074"/>
    </source>
</evidence>
<name>A0AAN7SWZ6_9EURO</name>
<dbReference type="SUPFAM" id="SSF50129">
    <property type="entry name" value="GroES-like"/>
    <property type="match status" value="1"/>
</dbReference>
<evidence type="ECO:0000256" key="5">
    <source>
        <dbReference type="ARBA" id="ARBA00022723"/>
    </source>
</evidence>
<dbReference type="PANTHER" id="PTHR42683">
    <property type="entry name" value="ALDEHYDE REDUCTASE"/>
    <property type="match status" value="1"/>
</dbReference>
<evidence type="ECO:0000256" key="7">
    <source>
        <dbReference type="ARBA" id="ARBA00022857"/>
    </source>
</evidence>
<sequence length="356" mass="38738">MSQDYKFQGWMGLDKDSDKGKMVWQGFEPKPFEETDVDIKITHCGWGPTDYPVCVGHEIVGQAVRVGSQVPGGIKVGDRVGVGAQSGACHNKQGDCEACADGMEHHCKYSTDTFNSKWPDGSKSYGGYADYWRGKYSFVVKIPDAIPSDKAAPMLCGGITGFHPLIQHGANSKSRVGVIGIGGLGHFALMGAAQALGCKKVVAISRSSTKKEDAFKMGATDFIATEEDEDWAEKNAGTLDVIVSTVSSHKMPIEKYLQLLALKGTYVHVGAPEDAIPGFNMFSLIPKRASIQGSMTGSPQDIIDMLKLFADKGVMTWNNNVPMKKANEAIVDMDNGKARYRYVLCHEDHIKEVKYN</sequence>
<organism evidence="14 15">
    <name type="scientific">Lithohypha guttulata</name>
    <dbReference type="NCBI Taxonomy" id="1690604"/>
    <lineage>
        <taxon>Eukaryota</taxon>
        <taxon>Fungi</taxon>
        <taxon>Dikarya</taxon>
        <taxon>Ascomycota</taxon>
        <taxon>Pezizomycotina</taxon>
        <taxon>Eurotiomycetes</taxon>
        <taxon>Chaetothyriomycetidae</taxon>
        <taxon>Chaetothyriales</taxon>
        <taxon>Trichomeriaceae</taxon>
        <taxon>Lithohypha</taxon>
    </lineage>
</organism>
<dbReference type="AlphaFoldDB" id="A0AAN7SWZ6"/>
<dbReference type="InterPro" id="IPR011032">
    <property type="entry name" value="GroES-like_sf"/>
</dbReference>
<comment type="catalytic activity">
    <reaction evidence="10">
        <text>a primary alcohol + NADP(+) = an aldehyde + NADPH + H(+)</text>
        <dbReference type="Rhea" id="RHEA:15937"/>
        <dbReference type="ChEBI" id="CHEBI:15378"/>
        <dbReference type="ChEBI" id="CHEBI:15734"/>
        <dbReference type="ChEBI" id="CHEBI:17478"/>
        <dbReference type="ChEBI" id="CHEBI:57783"/>
        <dbReference type="ChEBI" id="CHEBI:58349"/>
        <dbReference type="EC" id="1.1.1.2"/>
    </reaction>
    <physiologicalReaction direction="left-to-right" evidence="10">
        <dbReference type="Rhea" id="RHEA:15938"/>
    </physiologicalReaction>
    <physiologicalReaction direction="right-to-left" evidence="10">
        <dbReference type="Rhea" id="RHEA:15939"/>
    </physiologicalReaction>
</comment>
<keyword evidence="5 11" id="KW-0479">Metal-binding</keyword>
<dbReference type="Proteomes" id="UP001309876">
    <property type="component" value="Unassembled WGS sequence"/>
</dbReference>
<dbReference type="CDD" id="cd05283">
    <property type="entry name" value="CAD1"/>
    <property type="match status" value="1"/>
</dbReference>
<keyword evidence="6 11" id="KW-0862">Zinc</keyword>
<dbReference type="InterPro" id="IPR047109">
    <property type="entry name" value="CAD-like"/>
</dbReference>
<dbReference type="InterPro" id="IPR013154">
    <property type="entry name" value="ADH-like_N"/>
</dbReference>
<comment type="cofactor">
    <cofactor evidence="1 11">
        <name>Zn(2+)</name>
        <dbReference type="ChEBI" id="CHEBI:29105"/>
    </cofactor>
</comment>
<comment type="similarity">
    <text evidence="2 11">Belongs to the zinc-containing alcohol dehydrogenase family.</text>
</comment>
<keyword evidence="7" id="KW-0521">NADP</keyword>
<protein>
    <recommendedName>
        <fullName evidence="9">alcohol dehydrogenase (NADP(+))</fullName>
        <ecNumber evidence="9">1.1.1.2</ecNumber>
    </recommendedName>
</protein>
<evidence type="ECO:0000256" key="11">
    <source>
        <dbReference type="RuleBase" id="RU361277"/>
    </source>
</evidence>
<evidence type="ECO:0000259" key="13">
    <source>
        <dbReference type="Pfam" id="PF08240"/>
    </source>
</evidence>
<dbReference type="InterPro" id="IPR036291">
    <property type="entry name" value="NAD(P)-bd_dom_sf"/>
</dbReference>
<evidence type="ECO:0000259" key="12">
    <source>
        <dbReference type="Pfam" id="PF00107"/>
    </source>
</evidence>
<dbReference type="InterPro" id="IPR002328">
    <property type="entry name" value="ADH_Zn_CS"/>
</dbReference>
<dbReference type="EC" id="1.1.1.2" evidence="9"/>
<evidence type="ECO:0000313" key="15">
    <source>
        <dbReference type="Proteomes" id="UP001309876"/>
    </source>
</evidence>
<dbReference type="InterPro" id="IPR013149">
    <property type="entry name" value="ADH-like_C"/>
</dbReference>
<dbReference type="Gene3D" id="3.40.50.720">
    <property type="entry name" value="NAD(P)-binding Rossmann-like Domain"/>
    <property type="match status" value="1"/>
</dbReference>
<keyword evidence="4" id="KW-0597">Phosphoprotein</keyword>
<evidence type="ECO:0000256" key="1">
    <source>
        <dbReference type="ARBA" id="ARBA00001947"/>
    </source>
</evidence>